<evidence type="ECO:0008006" key="3">
    <source>
        <dbReference type="Google" id="ProtNLM"/>
    </source>
</evidence>
<dbReference type="AlphaFoldDB" id="A0A2R8AD19"/>
<dbReference type="OrthoDB" id="7840294at2"/>
<evidence type="ECO:0000313" key="2">
    <source>
        <dbReference type="Proteomes" id="UP000244932"/>
    </source>
</evidence>
<gene>
    <name evidence="1" type="ORF">POI8812_02461</name>
</gene>
<dbReference type="Proteomes" id="UP000244932">
    <property type="component" value="Unassembled WGS sequence"/>
</dbReference>
<dbReference type="RefSeq" id="WP_108782848.1">
    <property type="nucleotide sequence ID" value="NZ_OMKW01000003.1"/>
</dbReference>
<sequence length="253" mass="28405">MPALYVKVFAERNSGGTWLNRLLRKNFRVTVMDGTPALDGAALRKVLQTVPSAERLTLHNMLLNTEHDRMLYSDFGWTGCAPPVDIIRSAAHTRDTHFIVSVLHPLRFLRALHMFPRTPGAVPDDLSFADFLIRPFPLSRRDGVPLDQELLPMELWQRKVELGLAFLDEGNAGQIIRMEDLEADAGATLSTLNGPLMAKPGSVTVVPQVNRMLTLNEAQEAWVRLPLQTRQHVARMADRDMLSRLGYTMPDMG</sequence>
<organism evidence="1 2">
    <name type="scientific">Pontivivens insulae</name>
    <dbReference type="NCBI Taxonomy" id="1639689"/>
    <lineage>
        <taxon>Bacteria</taxon>
        <taxon>Pseudomonadati</taxon>
        <taxon>Pseudomonadota</taxon>
        <taxon>Alphaproteobacteria</taxon>
        <taxon>Rhodobacterales</taxon>
        <taxon>Paracoccaceae</taxon>
        <taxon>Pontivivens</taxon>
    </lineage>
</organism>
<evidence type="ECO:0000313" key="1">
    <source>
        <dbReference type="EMBL" id="SPF30129.1"/>
    </source>
</evidence>
<protein>
    <recommendedName>
        <fullName evidence="3">Sulfotransferase domain-containing protein</fullName>
    </recommendedName>
</protein>
<name>A0A2R8AD19_9RHOB</name>
<accession>A0A2R8AD19</accession>
<keyword evidence="2" id="KW-1185">Reference proteome</keyword>
<reference evidence="1 2" key="1">
    <citation type="submission" date="2018-03" db="EMBL/GenBank/DDBJ databases">
        <authorList>
            <person name="Keele B.F."/>
        </authorList>
    </citation>
    <scope>NUCLEOTIDE SEQUENCE [LARGE SCALE GENOMIC DNA]</scope>
    <source>
        <strain evidence="1 2">CeCT 8812</strain>
    </source>
</reference>
<proteinExistence type="predicted"/>
<dbReference type="EMBL" id="OMKW01000003">
    <property type="protein sequence ID" value="SPF30129.1"/>
    <property type="molecule type" value="Genomic_DNA"/>
</dbReference>